<name>A0AC58S0U7_TOBAC</name>
<protein>
    <submittedName>
        <fullName evidence="2">Uncharacterized protein LOC107823527 isoform X1</fullName>
    </submittedName>
</protein>
<reference evidence="1" key="1">
    <citation type="journal article" date="2014" name="Nat. Commun.">
        <title>The tobacco genome sequence and its comparison with those of tomato and potato.</title>
        <authorList>
            <person name="Sierro N."/>
            <person name="Battey J.N."/>
            <person name="Ouadi S."/>
            <person name="Bakaher N."/>
            <person name="Bovet L."/>
            <person name="Willig A."/>
            <person name="Goepfert S."/>
            <person name="Peitsch M.C."/>
            <person name="Ivanov N.V."/>
        </authorList>
    </citation>
    <scope>NUCLEOTIDE SEQUENCE [LARGE SCALE GENOMIC DNA]</scope>
</reference>
<accession>A0AC58S0U7</accession>
<sequence length="883" mass="100148">MAFCMDKGIRSSPATEDLSLATTMEKKIKALDSDLIVNEVFITNPASSSEFILGPCFRDRVPSELVPFYPLEKGEKLLLHSLEPGWNEGRTWKSWSYPSKMWINWVDRLEKEKGEKWRNAGIYDAIQLSKIDIPFDKNLLYAALCFWSISSNSFHFNFGMMGPTVLDIVALTGLRPHGEDISAILCSPKSTFTLPRGENGKRLSYGKFLELSMKKGDVTENEHISFLIMWLCKYVFCNGSGRVTKECSELAIALAEGRKLALAPFVLSHLYRGCRDLVLRRFGCAGGPFWILQLWLQSYFPEYGPLTYEPKNCLTYGVSLAQGKLKHKSFQECFKFFYSCSSRSPSQFTPFFFRTLGPEWQRLSLHHHCITSSKQDLSDIWSSYLIARDLHYGLVLGNSIFCKAGVEYYSPNQFARQFGMTQAVPLPPYQSANTSSLGRIVFHSVNCIQEVDSKFVQLKKKFSAVHFDANPKCTPSFESWWSNYIGKTRIESAEEILGRICSDFQLTPSTMQEKRNFQPDNSECHAQIAGEQETRKRRNEEYISQQNKLERQEKDETPSRKAKRQLFLADFPKFFAHNTPEPAINITKHSPAVHGSNHLAESVNSQKSVTDVVVLDNASSSTSPLSSDEDDAPILSLQKSRSKDSVRRDLIGDHSKISDAEDFFARVATQLQDAKSPGIDVKSPALRMSRYSAQVLNKTKAEVQKLLMMPLHDIVLPENSSVLVAALPIYAASPNLSVEKVRALKELEKNLPSLFSDFHQAKRQQKEYTSKVAKKVILIDELTKEQDLYNDLKHHRSRIDTSISSIRTQISELKTKIKEEKMKRRAIQEQELNLKNKNSPKLAALEKLGAEFLDSEKQLADSLASKAEISWADYQQKIIGLGM</sequence>
<dbReference type="RefSeq" id="XP_075078626.1">
    <property type="nucleotide sequence ID" value="XM_075222525.1"/>
</dbReference>
<keyword evidence="1" id="KW-1185">Reference proteome</keyword>
<organism evidence="1 2">
    <name type="scientific">Nicotiana tabacum</name>
    <name type="common">Common tobacco</name>
    <dbReference type="NCBI Taxonomy" id="4097"/>
    <lineage>
        <taxon>Eukaryota</taxon>
        <taxon>Viridiplantae</taxon>
        <taxon>Streptophyta</taxon>
        <taxon>Embryophyta</taxon>
        <taxon>Tracheophyta</taxon>
        <taxon>Spermatophyta</taxon>
        <taxon>Magnoliopsida</taxon>
        <taxon>eudicotyledons</taxon>
        <taxon>Gunneridae</taxon>
        <taxon>Pentapetalae</taxon>
        <taxon>asterids</taxon>
        <taxon>lamiids</taxon>
        <taxon>Solanales</taxon>
        <taxon>Solanaceae</taxon>
        <taxon>Nicotianoideae</taxon>
        <taxon>Nicotianeae</taxon>
        <taxon>Nicotiana</taxon>
    </lineage>
</organism>
<gene>
    <name evidence="2" type="primary">LOC107823527</name>
</gene>
<evidence type="ECO:0000313" key="1">
    <source>
        <dbReference type="Proteomes" id="UP000790787"/>
    </source>
</evidence>
<evidence type="ECO:0000313" key="2">
    <source>
        <dbReference type="RefSeq" id="XP_075078626.1"/>
    </source>
</evidence>
<dbReference type="Proteomes" id="UP000790787">
    <property type="component" value="Chromosome 10"/>
</dbReference>
<proteinExistence type="predicted"/>
<reference evidence="2" key="2">
    <citation type="submission" date="2025-08" db="UniProtKB">
        <authorList>
            <consortium name="RefSeq"/>
        </authorList>
    </citation>
    <scope>IDENTIFICATION</scope>
    <source>
        <tissue evidence="2">Leaf</tissue>
    </source>
</reference>